<dbReference type="PANTHER" id="PTHR19446">
    <property type="entry name" value="REVERSE TRANSCRIPTASES"/>
    <property type="match status" value="1"/>
</dbReference>
<reference evidence="1 2" key="1">
    <citation type="journal article" date="2011" name="Science">
        <title>The ecoresponsive genome of Daphnia pulex.</title>
        <authorList>
            <person name="Colbourne J.K."/>
            <person name="Pfrender M.E."/>
            <person name="Gilbert D."/>
            <person name="Thomas W.K."/>
            <person name="Tucker A."/>
            <person name="Oakley T.H."/>
            <person name="Tokishita S."/>
            <person name="Aerts A."/>
            <person name="Arnold G.J."/>
            <person name="Basu M.K."/>
            <person name="Bauer D.J."/>
            <person name="Caceres C.E."/>
            <person name="Carmel L."/>
            <person name="Casola C."/>
            <person name="Choi J.H."/>
            <person name="Detter J.C."/>
            <person name="Dong Q."/>
            <person name="Dusheyko S."/>
            <person name="Eads B.D."/>
            <person name="Frohlich T."/>
            <person name="Geiler-Samerotte K.A."/>
            <person name="Gerlach D."/>
            <person name="Hatcher P."/>
            <person name="Jogdeo S."/>
            <person name="Krijgsveld J."/>
            <person name="Kriventseva E.V."/>
            <person name="Kultz D."/>
            <person name="Laforsch C."/>
            <person name="Lindquist E."/>
            <person name="Lopez J."/>
            <person name="Manak J.R."/>
            <person name="Muller J."/>
            <person name="Pangilinan J."/>
            <person name="Patwardhan R.P."/>
            <person name="Pitluck S."/>
            <person name="Pritham E.J."/>
            <person name="Rechtsteiner A."/>
            <person name="Rho M."/>
            <person name="Rogozin I.B."/>
            <person name="Sakarya O."/>
            <person name="Salamov A."/>
            <person name="Schaack S."/>
            <person name="Shapiro H."/>
            <person name="Shiga Y."/>
            <person name="Skalitzky C."/>
            <person name="Smith Z."/>
            <person name="Souvorov A."/>
            <person name="Sung W."/>
            <person name="Tang Z."/>
            <person name="Tsuchiya D."/>
            <person name="Tu H."/>
            <person name="Vos H."/>
            <person name="Wang M."/>
            <person name="Wolf Y.I."/>
            <person name="Yamagata H."/>
            <person name="Yamada T."/>
            <person name="Ye Y."/>
            <person name="Shaw J.R."/>
            <person name="Andrews J."/>
            <person name="Crease T.J."/>
            <person name="Tang H."/>
            <person name="Lucas S.M."/>
            <person name="Robertson H.M."/>
            <person name="Bork P."/>
            <person name="Koonin E.V."/>
            <person name="Zdobnov E.M."/>
            <person name="Grigoriev I.V."/>
            <person name="Lynch M."/>
            <person name="Boore J.L."/>
        </authorList>
    </citation>
    <scope>NUCLEOTIDE SEQUENCE [LARGE SCALE GENOMIC DNA]</scope>
</reference>
<evidence type="ECO:0000313" key="1">
    <source>
        <dbReference type="EMBL" id="EFX60547.1"/>
    </source>
</evidence>
<dbReference type="Proteomes" id="UP000000305">
    <property type="component" value="Unassembled WGS sequence"/>
</dbReference>
<evidence type="ECO:0008006" key="3">
    <source>
        <dbReference type="Google" id="ProtNLM"/>
    </source>
</evidence>
<dbReference type="PhylomeDB" id="E9I633"/>
<organism evidence="1 2">
    <name type="scientific">Daphnia pulex</name>
    <name type="common">Water flea</name>
    <dbReference type="NCBI Taxonomy" id="6669"/>
    <lineage>
        <taxon>Eukaryota</taxon>
        <taxon>Metazoa</taxon>
        <taxon>Ecdysozoa</taxon>
        <taxon>Arthropoda</taxon>
        <taxon>Crustacea</taxon>
        <taxon>Branchiopoda</taxon>
        <taxon>Diplostraca</taxon>
        <taxon>Cladocera</taxon>
        <taxon>Anomopoda</taxon>
        <taxon>Daphniidae</taxon>
        <taxon>Daphnia</taxon>
    </lineage>
</organism>
<evidence type="ECO:0000313" key="2">
    <source>
        <dbReference type="Proteomes" id="UP000000305"/>
    </source>
</evidence>
<dbReference type="eggNOG" id="KOG1075">
    <property type="taxonomic scope" value="Eukaryota"/>
</dbReference>
<gene>
    <name evidence="1" type="ORF">DAPPUDRAFT_71448</name>
</gene>
<dbReference type="EMBL" id="GL736100">
    <property type="protein sequence ID" value="EFX60547.1"/>
    <property type="molecule type" value="Genomic_DNA"/>
</dbReference>
<dbReference type="HOGENOM" id="CLU_1782073_0_0_1"/>
<protein>
    <recommendedName>
        <fullName evidence="3">Reverse transcriptase domain-containing protein</fullName>
    </recommendedName>
</protein>
<dbReference type="AlphaFoldDB" id="E9I633"/>
<keyword evidence="2" id="KW-1185">Reference proteome</keyword>
<dbReference type="OMA" id="SITIMPV"/>
<feature type="non-terminal residue" evidence="1">
    <location>
        <position position="146"/>
    </location>
</feature>
<dbReference type="InParanoid" id="E9I633"/>
<accession>E9I633</accession>
<dbReference type="KEGG" id="dpx:DAPPUDRAFT_71448"/>
<proteinExistence type="predicted"/>
<name>E9I633_DAPPU</name>
<dbReference type="OrthoDB" id="6382908at2759"/>
<sequence>MCETDFQPPNRASRRRFLRILKTRLTNDQRDVLDSPITPTELAAAIKTMPPNKSPGMDGFPAAFFQLEPSLFGEILCLVFKYQLSRGELLGAQRRSAVSLLFKGGERSNPGNYRPIALIPVEVKVLSRVLAFRLRDLLPLLIHPVQ</sequence>